<dbReference type="PROSITE" id="PS50088">
    <property type="entry name" value="ANK_REPEAT"/>
    <property type="match status" value="5"/>
</dbReference>
<evidence type="ECO:0000256" key="2">
    <source>
        <dbReference type="ARBA" id="ARBA00023043"/>
    </source>
</evidence>
<keyword evidence="5" id="KW-0812">Transmembrane</keyword>
<keyword evidence="5" id="KW-1133">Transmembrane helix</keyword>
<dbReference type="Pfam" id="PF00023">
    <property type="entry name" value="Ank"/>
    <property type="match status" value="3"/>
</dbReference>
<feature type="repeat" description="ANK" evidence="3">
    <location>
        <begin position="367"/>
        <end position="399"/>
    </location>
</feature>
<evidence type="ECO:0000313" key="7">
    <source>
        <dbReference type="Proteomes" id="UP000481153"/>
    </source>
</evidence>
<evidence type="ECO:0000313" key="6">
    <source>
        <dbReference type="EMBL" id="KAF0740052.1"/>
    </source>
</evidence>
<evidence type="ECO:0000256" key="5">
    <source>
        <dbReference type="SAM" id="Phobius"/>
    </source>
</evidence>
<dbReference type="SUPFAM" id="SSF48403">
    <property type="entry name" value="Ankyrin repeat"/>
    <property type="match status" value="3"/>
</dbReference>
<feature type="transmembrane region" description="Helical" evidence="5">
    <location>
        <begin position="817"/>
        <end position="837"/>
    </location>
</feature>
<proteinExistence type="predicted"/>
<feature type="transmembrane region" description="Helical" evidence="5">
    <location>
        <begin position="1098"/>
        <end position="1123"/>
    </location>
</feature>
<feature type="repeat" description="ANK" evidence="3">
    <location>
        <begin position="554"/>
        <end position="586"/>
    </location>
</feature>
<evidence type="ECO:0000256" key="1">
    <source>
        <dbReference type="ARBA" id="ARBA00022737"/>
    </source>
</evidence>
<evidence type="ECO:0000256" key="3">
    <source>
        <dbReference type="PROSITE-ProRule" id="PRU00023"/>
    </source>
</evidence>
<evidence type="ECO:0000256" key="4">
    <source>
        <dbReference type="SAM" id="MobiDB-lite"/>
    </source>
</evidence>
<feature type="transmembrane region" description="Helical" evidence="5">
    <location>
        <begin position="874"/>
        <end position="899"/>
    </location>
</feature>
<keyword evidence="5" id="KW-0472">Membrane</keyword>
<dbReference type="InterPro" id="IPR036770">
    <property type="entry name" value="Ankyrin_rpt-contain_sf"/>
</dbReference>
<name>A0A6G0XI89_9STRA</name>
<dbReference type="Gene3D" id="1.25.40.20">
    <property type="entry name" value="Ankyrin repeat-containing domain"/>
    <property type="match status" value="4"/>
</dbReference>
<dbReference type="EMBL" id="VJMJ01000055">
    <property type="protein sequence ID" value="KAF0740052.1"/>
    <property type="molecule type" value="Genomic_DNA"/>
</dbReference>
<feature type="compositionally biased region" description="Polar residues" evidence="4">
    <location>
        <begin position="501"/>
        <end position="514"/>
    </location>
</feature>
<comment type="caution">
    <text evidence="6">The sequence shown here is derived from an EMBL/GenBank/DDBJ whole genome shotgun (WGS) entry which is preliminary data.</text>
</comment>
<feature type="transmembrane region" description="Helical" evidence="5">
    <location>
        <begin position="957"/>
        <end position="979"/>
    </location>
</feature>
<feature type="repeat" description="ANK" evidence="3">
    <location>
        <begin position="463"/>
        <end position="495"/>
    </location>
</feature>
<protein>
    <submittedName>
        <fullName evidence="6">Uncharacterized protein</fullName>
    </submittedName>
</protein>
<keyword evidence="2 3" id="KW-0040">ANK repeat</keyword>
<dbReference type="PROSITE" id="PS50297">
    <property type="entry name" value="ANK_REP_REGION"/>
    <property type="match status" value="5"/>
</dbReference>
<dbReference type="PANTHER" id="PTHR24198:SF165">
    <property type="entry name" value="ANKYRIN REPEAT-CONTAINING PROTEIN-RELATED"/>
    <property type="match status" value="1"/>
</dbReference>
<feature type="transmembrane region" description="Helical" evidence="5">
    <location>
        <begin position="1035"/>
        <end position="1054"/>
    </location>
</feature>
<keyword evidence="7" id="KW-1185">Reference proteome</keyword>
<feature type="transmembrane region" description="Helical" evidence="5">
    <location>
        <begin position="1066"/>
        <end position="1086"/>
    </location>
</feature>
<reference evidence="6 7" key="1">
    <citation type="submission" date="2019-07" db="EMBL/GenBank/DDBJ databases">
        <title>Genomics analysis of Aphanomyces spp. identifies a new class of oomycete effector associated with host adaptation.</title>
        <authorList>
            <person name="Gaulin E."/>
        </authorList>
    </citation>
    <scope>NUCLEOTIDE SEQUENCE [LARGE SCALE GENOMIC DNA]</scope>
    <source>
        <strain evidence="6 7">ATCC 201684</strain>
    </source>
</reference>
<feature type="compositionally biased region" description="Basic residues" evidence="4">
    <location>
        <begin position="1460"/>
        <end position="1475"/>
    </location>
</feature>
<sequence>MEAGQDALLRLASEEKWDELAEVLDGKTTEDFTQVDEEGDTVFMMACYAGKSAIVSSLLQDEHADVFLNVANMKGFTGLISAASEGHEDVVEILLERTSIDLNYADNEGLTALMHATRNDHASVVSLLLSLPHVHVNQVDSSQTSAFIHACKLGNPVIVELYVRHSIINFNQADEDGWTGFMWACNDGHKDVITQLVQHIPVDINRTGLRGMSGFLLVCKNGEFELVRHLLDQTNLNVAQENIEGWTAADFISRKLHCAAHGDTKENDEIVDLIGKILARGGLLKHPMSTMECRGECKGAVMNLAEWAFEHKWPKIKEQLRDGYFGDINKPYRGARLLERCSKAGEHEVLALVLQQPDVQIDYVNNERHTALDLAVASKHVECVQLLLAAGASLHHDNMSTLRHLRHGPKNPTKAAEIKLVIEAEEKRRKEYPLHCLLQFRKFDKFKEHLKTGQTSLDKPNPAGMTVLMLAAEEGLVDIAKIVVQNGSDVDMHQGDEDNDVLSQRGSLSSVRTSTENREGDGRTALMYAANRGHKDVVELLLNYLAEVDHVDHTGKTALMMAAEVGSEEVVQVLIEHEADVDIQQTSAADDGIVNNTALAYAAIAGHYEVVEILLESLADTDMVYRLDGKEYTIDELVKFKLKESPTHPLRQNWRTCLDLLKKEMSYRANSTVYVQKLRSKFQALTEDEPFDETLFRRAINAEPSLGRLFLNDCLRVERHELKFSKLELIYGMGDDIQTSALHSLLHLNSDNPDFMFRAKQLLEHVVFQRILALKWEFFAQRLFFEQILSYVVFLISMTISVTLHGSGNADLDDVEISMWAVTLSFSCVGFVAAQLLRPKPLWILARLLYDGKVRFEPMITIPNLSVFKSRARWCILLFVIVGTLGCAIPVLLYVLPPIKADLARVAREGNHENGNVDFVKWVVNGTLFLATCYFTDLEWREFQGDSGTLSVKMSTYFKSGFNCCQLLTYMLILVIYVPHELNLVNVIDDKLILCLGCLLTLGLWILSLQYVAVFRTGGYLLPMMSGILQDVWNFLTFFAVFQIGLTCVFYQMFHNNTDVNGYESFFHAFCTTFFVLFGQFNDDLWIDGSPIREQDPIIYNFSIVLVLLHASVVTVILMNVLLATVNKTVDRGLDWSKVEALWSYAECILRLEVTLGAEAQKGMVFIDVPSPGDIPMIQEEETAPLLVPKSMMTSVRSNSWQYSGILNPAFFDRVSKAELGDDTLKVTKDVEEHVKEWDDCVNDLETATLEELEKVMGMLQRTSHFTTAPYHDELCCMSDAIPKVMHVFMDAKKKRAPRIATKANRLHQMHKKVHRELVFMRTQVSKLPKRPSAALYYKVVHGKTFSETLAGVNQTIQKLFDDVVDKISLAQEQKLSDISNQLYEATKDTSEQLVAHTGLIQDVDQKVQSIIQIDQAVRDQQAEHQAQLLVLQQHVAQQHQLLESMAETLEKLSASQAHIRSHRRAPSSRRLLKR</sequence>
<feature type="repeat" description="ANK" evidence="3">
    <location>
        <begin position="521"/>
        <end position="553"/>
    </location>
</feature>
<feature type="repeat" description="ANK" evidence="3">
    <location>
        <begin position="594"/>
        <end position="626"/>
    </location>
</feature>
<feature type="region of interest" description="Disordered" evidence="4">
    <location>
        <begin position="490"/>
        <end position="519"/>
    </location>
</feature>
<keyword evidence="1" id="KW-0677">Repeat</keyword>
<dbReference type="PRINTS" id="PR01415">
    <property type="entry name" value="ANKYRIN"/>
</dbReference>
<dbReference type="VEuPathDB" id="FungiDB:AeMF1_004956"/>
<gene>
    <name evidence="6" type="ORF">Ae201684_004493</name>
</gene>
<feature type="transmembrane region" description="Helical" evidence="5">
    <location>
        <begin position="788"/>
        <end position="805"/>
    </location>
</feature>
<dbReference type="SMART" id="SM00248">
    <property type="entry name" value="ANK"/>
    <property type="match status" value="11"/>
</dbReference>
<organism evidence="6 7">
    <name type="scientific">Aphanomyces euteiches</name>
    <dbReference type="NCBI Taxonomy" id="100861"/>
    <lineage>
        <taxon>Eukaryota</taxon>
        <taxon>Sar</taxon>
        <taxon>Stramenopiles</taxon>
        <taxon>Oomycota</taxon>
        <taxon>Saprolegniomycetes</taxon>
        <taxon>Saprolegniales</taxon>
        <taxon>Verrucalvaceae</taxon>
        <taxon>Aphanomyces</taxon>
    </lineage>
</organism>
<dbReference type="Proteomes" id="UP000481153">
    <property type="component" value="Unassembled WGS sequence"/>
</dbReference>
<accession>A0A6G0XI89</accession>
<dbReference type="PANTHER" id="PTHR24198">
    <property type="entry name" value="ANKYRIN REPEAT AND PROTEIN KINASE DOMAIN-CONTAINING PROTEIN"/>
    <property type="match status" value="1"/>
</dbReference>
<feature type="transmembrane region" description="Helical" evidence="5">
    <location>
        <begin position="991"/>
        <end position="1014"/>
    </location>
</feature>
<dbReference type="InterPro" id="IPR002110">
    <property type="entry name" value="Ankyrin_rpt"/>
</dbReference>
<feature type="region of interest" description="Disordered" evidence="4">
    <location>
        <begin position="1456"/>
        <end position="1475"/>
    </location>
</feature>
<dbReference type="Pfam" id="PF12796">
    <property type="entry name" value="Ank_2"/>
    <property type="match status" value="2"/>
</dbReference>